<feature type="chain" id="PRO_5026256699" description="protein-tyrosine sulfotransferase" evidence="6">
    <location>
        <begin position="39"/>
        <end position="601"/>
    </location>
</feature>
<dbReference type="EMBL" id="MN954666">
    <property type="protein sequence ID" value="QIG37617.1"/>
    <property type="molecule type" value="mRNA"/>
</dbReference>
<evidence type="ECO:0000256" key="1">
    <source>
        <dbReference type="ARBA" id="ARBA00009988"/>
    </source>
</evidence>
<dbReference type="InterPro" id="IPR027417">
    <property type="entry name" value="P-loop_NTPase"/>
</dbReference>
<dbReference type="InterPro" id="IPR011990">
    <property type="entry name" value="TPR-like_helical_dom_sf"/>
</dbReference>
<evidence type="ECO:0000256" key="3">
    <source>
        <dbReference type="ARBA" id="ARBA00022679"/>
    </source>
</evidence>
<dbReference type="Pfam" id="PF13469">
    <property type="entry name" value="Sulfotransfer_3"/>
    <property type="match status" value="1"/>
</dbReference>
<comment type="similarity">
    <text evidence="1">Belongs to the protein sulfotransferase family.</text>
</comment>
<dbReference type="Gene3D" id="1.25.40.10">
    <property type="entry name" value="Tetratricopeptide repeat domain"/>
    <property type="match status" value="2"/>
</dbReference>
<dbReference type="InterPro" id="IPR019734">
    <property type="entry name" value="TPR_rpt"/>
</dbReference>
<evidence type="ECO:0000256" key="4">
    <source>
        <dbReference type="ARBA" id="ARBA00048460"/>
    </source>
</evidence>
<name>A0A6G6VXG0_9CHLO</name>
<dbReference type="GO" id="GO:0005794">
    <property type="term" value="C:Golgi apparatus"/>
    <property type="evidence" value="ECO:0007669"/>
    <property type="project" value="TreeGrafter"/>
</dbReference>
<evidence type="ECO:0000256" key="2">
    <source>
        <dbReference type="ARBA" id="ARBA00013262"/>
    </source>
</evidence>
<keyword evidence="3 7" id="KW-0808">Transferase</keyword>
<protein>
    <recommendedName>
        <fullName evidence="2">protein-tyrosine sulfotransferase</fullName>
        <ecNumber evidence="2">2.8.2.20</ecNumber>
    </recommendedName>
</protein>
<dbReference type="InterPro" id="IPR026634">
    <property type="entry name" value="TPST-like"/>
</dbReference>
<dbReference type="PANTHER" id="PTHR12788:SF10">
    <property type="entry name" value="PROTEIN-TYROSINE SULFOTRANSFERASE"/>
    <property type="match status" value="1"/>
</dbReference>
<reference evidence="7" key="1">
    <citation type="submission" date="2020-01" db="EMBL/GenBank/DDBJ databases">
        <title>Sulfotransferase genes of lichen-forming microalgae.</title>
        <authorList>
            <person name="Gonzalez-Hourcade M."/>
            <person name="Casano L.M."/>
            <person name="del Campo E.M."/>
        </authorList>
    </citation>
    <scope>NUCLEOTIDE SEQUENCE</scope>
    <source>
        <strain evidence="7">TR9</strain>
    </source>
</reference>
<comment type="catalytic activity">
    <reaction evidence="4">
        <text>L-tyrosyl-[protein] + 3'-phosphoadenylyl sulfate = O-sulfo-L-tyrosine-[protein] + adenosine 3',5'-bisphosphate + H(+)</text>
        <dbReference type="Rhea" id="RHEA:16801"/>
        <dbReference type="Rhea" id="RHEA-COMP:10136"/>
        <dbReference type="Rhea" id="RHEA-COMP:11688"/>
        <dbReference type="ChEBI" id="CHEBI:15378"/>
        <dbReference type="ChEBI" id="CHEBI:46858"/>
        <dbReference type="ChEBI" id="CHEBI:58339"/>
        <dbReference type="ChEBI" id="CHEBI:58343"/>
        <dbReference type="ChEBI" id="CHEBI:65286"/>
        <dbReference type="EC" id="2.8.2.20"/>
    </reaction>
</comment>
<dbReference type="EC" id="2.8.2.20" evidence="2"/>
<sequence length="601" mass="67510">MQGNMSEQSGVMRRIPLLLSHQLLRPLLLLCMLTSAWTQNQTPYHQALSFSQQEQAATRLRGQIADSPDNPNLHLELATILHGLDQLHPNGGRRIPEAERAYREAIRLTTPQQRMGLYTNLGALLMGSDHIDDCLAALKQALALALEYRQTDSYLYAGALFNLGKALGMQGKAEEASKAYGQAIEASRGVHGSTYNKALASLKKFTPHQVAEMEEAASLLKQLQGSQDAPQEGKKRKRRSRSADKELQQKWAFLTELDAVDRSWLHFALFSAYQSLKQWDKAWGSLAEANRLQKLTSDYAPENDAALINIMQQVFPRQPAPLQAGSEAYDILMNGVAGYPDPSPIFVVGMPRSGSTLVEHILSSHPLAHGAGEDTAFAPLIPRLLRLLDGKGQFQELREIGKQYVQDMRLKVPPSRSNATHVVDKMLRNAWNVGYISMLLPQACIIQVVRHPMDTALSCYVQPFEGRGTPWAWDLQDIASEMLLLDEISQHWQNIFPGRVLVMPYERIVVDLESAARQMLSHCGLPWNDDVLQFHQNQRTVQTASLAQVRQKLYRSSIGKWKQYSEHVQVAADKLQALVQRYERDYSAYLQMPVTSGKDEL</sequence>
<dbReference type="Pfam" id="PF13424">
    <property type="entry name" value="TPR_12"/>
    <property type="match status" value="1"/>
</dbReference>
<dbReference type="GO" id="GO:0008476">
    <property type="term" value="F:protein-tyrosine sulfotransferase activity"/>
    <property type="evidence" value="ECO:0007669"/>
    <property type="project" value="UniProtKB-EC"/>
</dbReference>
<evidence type="ECO:0000313" key="7">
    <source>
        <dbReference type="EMBL" id="QIG37617.1"/>
    </source>
</evidence>
<dbReference type="SUPFAM" id="SSF48452">
    <property type="entry name" value="TPR-like"/>
    <property type="match status" value="1"/>
</dbReference>
<evidence type="ECO:0000256" key="5">
    <source>
        <dbReference type="SAM" id="MobiDB-lite"/>
    </source>
</evidence>
<accession>A0A6G6VXG0</accession>
<dbReference type="SMART" id="SM00028">
    <property type="entry name" value="TPR"/>
    <property type="match status" value="2"/>
</dbReference>
<proteinExistence type="evidence at transcript level"/>
<dbReference type="Gene3D" id="3.40.50.300">
    <property type="entry name" value="P-loop containing nucleotide triphosphate hydrolases"/>
    <property type="match status" value="1"/>
</dbReference>
<organism evidence="7">
    <name type="scientific">Trebouxia lynnae</name>
    <dbReference type="NCBI Taxonomy" id="1825957"/>
    <lineage>
        <taxon>Eukaryota</taxon>
        <taxon>Viridiplantae</taxon>
        <taxon>Chlorophyta</taxon>
        <taxon>core chlorophytes</taxon>
        <taxon>Trebouxiophyceae</taxon>
        <taxon>Trebouxiales</taxon>
        <taxon>Trebouxiaceae</taxon>
        <taxon>Trebouxia</taxon>
    </lineage>
</organism>
<keyword evidence="6" id="KW-0732">Signal</keyword>
<dbReference type="AlphaFoldDB" id="A0A6G6VXG0"/>
<feature type="region of interest" description="Disordered" evidence="5">
    <location>
        <begin position="222"/>
        <end position="243"/>
    </location>
</feature>
<dbReference type="PANTHER" id="PTHR12788">
    <property type="entry name" value="PROTEIN-TYROSINE SULFOTRANSFERASE 2"/>
    <property type="match status" value="1"/>
</dbReference>
<evidence type="ECO:0000256" key="6">
    <source>
        <dbReference type="SAM" id="SignalP"/>
    </source>
</evidence>
<dbReference type="SUPFAM" id="SSF52540">
    <property type="entry name" value="P-loop containing nucleoside triphosphate hydrolases"/>
    <property type="match status" value="1"/>
</dbReference>
<feature type="signal peptide" evidence="6">
    <location>
        <begin position="1"/>
        <end position="38"/>
    </location>
</feature>